<evidence type="ECO:0000313" key="2">
    <source>
        <dbReference type="Proteomes" id="UP000229315"/>
    </source>
</evidence>
<gene>
    <name evidence="1" type="ORF">COU15_02155</name>
</gene>
<proteinExistence type="predicted"/>
<evidence type="ECO:0000313" key="1">
    <source>
        <dbReference type="EMBL" id="PIR85189.1"/>
    </source>
</evidence>
<comment type="caution">
    <text evidence="1">The sequence shown here is derived from an EMBL/GenBank/DDBJ whole genome shotgun (WGS) entry which is preliminary data.</text>
</comment>
<dbReference type="AlphaFoldDB" id="A0A2H0UFL0"/>
<accession>A0A2H0UFL0</accession>
<dbReference type="EMBL" id="PFBH01000014">
    <property type="protein sequence ID" value="PIR85189.1"/>
    <property type="molecule type" value="Genomic_DNA"/>
</dbReference>
<protein>
    <submittedName>
        <fullName evidence="1">Uncharacterized protein</fullName>
    </submittedName>
</protein>
<name>A0A2H0UFL0_9BACT</name>
<reference evidence="2" key="1">
    <citation type="submission" date="2017-09" db="EMBL/GenBank/DDBJ databases">
        <title>Depth-based differentiation of microbial function through sediment-hosted aquifers and enrichment of novel symbionts in the deep terrestrial subsurface.</title>
        <authorList>
            <person name="Probst A.J."/>
            <person name="Ladd B."/>
            <person name="Jarett J.K."/>
            <person name="Geller-Mcgrath D.E."/>
            <person name="Sieber C.M.K."/>
            <person name="Emerson J.B."/>
            <person name="Anantharaman K."/>
            <person name="Thomas B.C."/>
            <person name="Malmstrom R."/>
            <person name="Stieglmeier M."/>
            <person name="Klingl A."/>
            <person name="Woyke T."/>
            <person name="Ryan C.M."/>
            <person name="Banfield J.F."/>
        </authorList>
    </citation>
    <scope>NUCLEOTIDE SEQUENCE [LARGE SCALE GENOMIC DNA]</scope>
</reference>
<dbReference type="Proteomes" id="UP000229315">
    <property type="component" value="Unassembled WGS sequence"/>
</dbReference>
<organism evidence="1 2">
    <name type="scientific">Candidatus Kaiserbacteria bacterium CG10_big_fil_rev_8_21_14_0_10_45_20</name>
    <dbReference type="NCBI Taxonomy" id="1974607"/>
    <lineage>
        <taxon>Bacteria</taxon>
        <taxon>Candidatus Kaiseribacteriota</taxon>
    </lineage>
</organism>
<sequence>MSKFSKRDLAIRMREKGMSYSQIKEHLQVSKSTLSLWLRHMPLSEQRIRELRDHSEQRIEKTRETKRKKKLQRIRSVYSEAVKDIGKVSKRELYIAGFFLYWGEGVKADPYTTMFTNTDPAMVKCFIQWIALLGVKKSDLKVYLHVYSDMDIPQIITFWSNELNIPQSSFRKPYVKKSVAGKQKNYKGRFGFGTCNIYVRNRDIREKIIMSIARIREVYGGIAFDPEKEI</sequence>